<dbReference type="InterPro" id="IPR006498">
    <property type="entry name" value="Tail_tube"/>
</dbReference>
<dbReference type="Pfam" id="PF04985">
    <property type="entry name" value="Phage_tube"/>
    <property type="match status" value="1"/>
</dbReference>
<name>A0ABP9N4J3_9GAMM</name>
<organism evidence="1 2">
    <name type="scientific">Wohlfahrtiimonas larvae</name>
    <dbReference type="NCBI Taxonomy" id="1157986"/>
    <lineage>
        <taxon>Bacteria</taxon>
        <taxon>Pseudomonadati</taxon>
        <taxon>Pseudomonadota</taxon>
        <taxon>Gammaproteobacteria</taxon>
        <taxon>Cardiobacteriales</taxon>
        <taxon>Ignatzschineriaceae</taxon>
        <taxon>Wohlfahrtiimonas</taxon>
    </lineage>
</organism>
<keyword evidence="2" id="KW-1185">Reference proteome</keyword>
<evidence type="ECO:0000313" key="2">
    <source>
        <dbReference type="Proteomes" id="UP001500631"/>
    </source>
</evidence>
<sequence length="172" mass="19221">MSIVLPRILRAFDLYVGDNNYAGTCEKIKLPKNAPKFEVLNAGGLSRPLKVQTGYEDDWDMTFSTKGLDFDILLAGNCAIDGVPIMVKGSIGEGDSCTEHSFKAYFWGQISDADGGDLSINELSTTDVTLACARIQYFLDEKEIYFEDTMNMIRRINGVDHLAERRKHLGRQ</sequence>
<proteinExistence type="predicted"/>
<comment type="caution">
    <text evidence="1">The sequence shown here is derived from an EMBL/GenBank/DDBJ whole genome shotgun (WGS) entry which is preliminary data.</text>
</comment>
<dbReference type="Proteomes" id="UP001500631">
    <property type="component" value="Unassembled WGS sequence"/>
</dbReference>
<gene>
    <name evidence="1" type="ORF">GCM10023338_23780</name>
</gene>
<accession>A0ABP9N4J3</accession>
<evidence type="ECO:0008006" key="3">
    <source>
        <dbReference type="Google" id="ProtNLM"/>
    </source>
</evidence>
<dbReference type="RefSeq" id="WP_345668237.1">
    <property type="nucleotide sequence ID" value="NZ_BAABKE010000014.1"/>
</dbReference>
<evidence type="ECO:0000313" key="1">
    <source>
        <dbReference type="EMBL" id="GAA5104360.1"/>
    </source>
</evidence>
<dbReference type="EMBL" id="BAABKE010000014">
    <property type="protein sequence ID" value="GAA5104360.1"/>
    <property type="molecule type" value="Genomic_DNA"/>
</dbReference>
<reference evidence="2" key="1">
    <citation type="journal article" date="2019" name="Int. J. Syst. Evol. Microbiol.">
        <title>The Global Catalogue of Microorganisms (GCM) 10K type strain sequencing project: providing services to taxonomists for standard genome sequencing and annotation.</title>
        <authorList>
            <consortium name="The Broad Institute Genomics Platform"/>
            <consortium name="The Broad Institute Genome Sequencing Center for Infectious Disease"/>
            <person name="Wu L."/>
            <person name="Ma J."/>
        </authorList>
    </citation>
    <scope>NUCLEOTIDE SEQUENCE [LARGE SCALE GENOMIC DNA]</scope>
    <source>
        <strain evidence="2">JCM 18424</strain>
    </source>
</reference>
<protein>
    <recommendedName>
        <fullName evidence="3">Phage major tail tube protein</fullName>
    </recommendedName>
</protein>